<dbReference type="InterPro" id="IPR042160">
    <property type="entry name" value="HD-Zip_IV"/>
</dbReference>
<reference evidence="3 4" key="2">
    <citation type="submission" date="2025-04" db="UniProtKB">
        <authorList>
            <consortium name="RefSeq"/>
        </authorList>
    </citation>
    <scope>IDENTIFICATION</scope>
    <source>
        <tissue evidence="3 4">Leaf</tissue>
    </source>
</reference>
<sequence>MGETVGTVYILLRTPNTSQKKMMMMMIQETSTDPTLTESVVLKGGDPDYVSLRPTGFAILPDGTAQHGREGGSLVSAAFQVLALKK</sequence>
<proteinExistence type="predicted"/>
<dbReference type="GeneID" id="108830720"/>
<gene>
    <name evidence="3 4" type="primary">LOC108830720</name>
</gene>
<dbReference type="AlphaFoldDB" id="A0A6J0LII6"/>
<organism evidence="2 4">
    <name type="scientific">Raphanus sativus</name>
    <name type="common">Radish</name>
    <name type="synonym">Raphanus raphanistrum var. sativus</name>
    <dbReference type="NCBI Taxonomy" id="3726"/>
    <lineage>
        <taxon>Eukaryota</taxon>
        <taxon>Viridiplantae</taxon>
        <taxon>Streptophyta</taxon>
        <taxon>Embryophyta</taxon>
        <taxon>Tracheophyta</taxon>
        <taxon>Spermatophyta</taxon>
        <taxon>Magnoliopsida</taxon>
        <taxon>eudicotyledons</taxon>
        <taxon>Gunneridae</taxon>
        <taxon>Pentapetalae</taxon>
        <taxon>rosids</taxon>
        <taxon>malvids</taxon>
        <taxon>Brassicales</taxon>
        <taxon>Brassicaceae</taxon>
        <taxon>Brassiceae</taxon>
        <taxon>Raphanus</taxon>
    </lineage>
</organism>
<dbReference type="OrthoDB" id="1427219at2759"/>
<evidence type="ECO:0000313" key="2">
    <source>
        <dbReference type="Proteomes" id="UP000504610"/>
    </source>
</evidence>
<dbReference type="Pfam" id="PF25797">
    <property type="entry name" value="PDF2_C"/>
    <property type="match status" value="1"/>
</dbReference>
<evidence type="ECO:0000259" key="1">
    <source>
        <dbReference type="Pfam" id="PF25797"/>
    </source>
</evidence>
<dbReference type="PANTHER" id="PTHR45654:SF88">
    <property type="entry name" value="HOMEOBOX DOMAIN-CONTAINING PROTEIN"/>
    <property type="match status" value="1"/>
</dbReference>
<dbReference type="RefSeq" id="XP_018459817.1">
    <property type="nucleotide sequence ID" value="XM_018604315.2"/>
</dbReference>
<dbReference type="PANTHER" id="PTHR45654">
    <property type="entry name" value="HOMEOBOX-LEUCINE ZIPPER PROTEIN MERISTEM L1"/>
    <property type="match status" value="1"/>
</dbReference>
<dbReference type="KEGG" id="rsz:108830720"/>
<evidence type="ECO:0000313" key="3">
    <source>
        <dbReference type="RefSeq" id="XP_018459815.1"/>
    </source>
</evidence>
<dbReference type="RefSeq" id="XP_018459815.1">
    <property type="nucleotide sequence ID" value="XM_018604313.2"/>
</dbReference>
<accession>A0A6J0LII6</accession>
<evidence type="ECO:0000313" key="4">
    <source>
        <dbReference type="RefSeq" id="XP_018459817.1"/>
    </source>
</evidence>
<protein>
    <submittedName>
        <fullName evidence="3 4">Homeobox-leucine zipper protein HDG2-like isoform X1</fullName>
    </submittedName>
</protein>
<dbReference type="Proteomes" id="UP000504610">
    <property type="component" value="Chromosome 2"/>
</dbReference>
<name>A0A6J0LII6_RAPSA</name>
<feature type="domain" description="HD-Zip IV C-terminal" evidence="1">
    <location>
        <begin position="17"/>
        <end position="84"/>
    </location>
</feature>
<reference evidence="2" key="1">
    <citation type="journal article" date="2019" name="Database">
        <title>The radish genome database (RadishGD): an integrated information resource for radish genomics.</title>
        <authorList>
            <person name="Yu H.J."/>
            <person name="Baek S."/>
            <person name="Lee Y.J."/>
            <person name="Cho A."/>
            <person name="Mun J.H."/>
        </authorList>
    </citation>
    <scope>NUCLEOTIDE SEQUENCE [LARGE SCALE GENOMIC DNA]</scope>
    <source>
        <strain evidence="2">cv. WK10039</strain>
    </source>
</reference>
<keyword evidence="2" id="KW-1185">Reference proteome</keyword>
<dbReference type="InterPro" id="IPR057993">
    <property type="entry name" value="HD-Zip_IV_C"/>
</dbReference>